<gene>
    <name evidence="2" type="ORF">WOLCODRAFT_151463</name>
</gene>
<sequence>MLAVRDPEGTRWPASAPHAPVAALWLPLPASHIPPASQARTRFCATPPDHPANAPPRISPATTRAVARLLTRLSSALPRSSHCPSLSPVSPPAPTLATPLVSPACARRRVHIHAHSGACNRLALLRTCPGSPGPRRGRSSSACRPTHPSPPVWREASPPPRWGDSPADLEFREERRISNLMRVTARRVCIAI</sequence>
<evidence type="ECO:0000313" key="3">
    <source>
        <dbReference type="Proteomes" id="UP000218811"/>
    </source>
</evidence>
<dbReference type="Proteomes" id="UP000218811">
    <property type="component" value="Unassembled WGS sequence"/>
</dbReference>
<proteinExistence type="predicted"/>
<dbReference type="AlphaFoldDB" id="A0A2H3JHS3"/>
<protein>
    <submittedName>
        <fullName evidence="2">Uncharacterized protein</fullName>
    </submittedName>
</protein>
<accession>A0A2H3JHS3</accession>
<organism evidence="2 3">
    <name type="scientific">Wolfiporia cocos (strain MD-104)</name>
    <name type="common">Brown rot fungus</name>
    <dbReference type="NCBI Taxonomy" id="742152"/>
    <lineage>
        <taxon>Eukaryota</taxon>
        <taxon>Fungi</taxon>
        <taxon>Dikarya</taxon>
        <taxon>Basidiomycota</taxon>
        <taxon>Agaricomycotina</taxon>
        <taxon>Agaricomycetes</taxon>
        <taxon>Polyporales</taxon>
        <taxon>Phaeolaceae</taxon>
        <taxon>Wolfiporia</taxon>
    </lineage>
</organism>
<dbReference type="EMBL" id="KB468113">
    <property type="protein sequence ID" value="PCH41421.1"/>
    <property type="molecule type" value="Genomic_DNA"/>
</dbReference>
<evidence type="ECO:0000256" key="1">
    <source>
        <dbReference type="SAM" id="MobiDB-lite"/>
    </source>
</evidence>
<reference evidence="2 3" key="1">
    <citation type="journal article" date="2012" name="Science">
        <title>The Paleozoic origin of enzymatic lignin decomposition reconstructed from 31 fungal genomes.</title>
        <authorList>
            <person name="Floudas D."/>
            <person name="Binder M."/>
            <person name="Riley R."/>
            <person name="Barry K."/>
            <person name="Blanchette R.A."/>
            <person name="Henrissat B."/>
            <person name="Martinez A.T."/>
            <person name="Otillar R."/>
            <person name="Spatafora J.W."/>
            <person name="Yadav J.S."/>
            <person name="Aerts A."/>
            <person name="Benoit I."/>
            <person name="Boyd A."/>
            <person name="Carlson A."/>
            <person name="Copeland A."/>
            <person name="Coutinho P.M."/>
            <person name="de Vries R.P."/>
            <person name="Ferreira P."/>
            <person name="Findley K."/>
            <person name="Foster B."/>
            <person name="Gaskell J."/>
            <person name="Glotzer D."/>
            <person name="Gorecki P."/>
            <person name="Heitman J."/>
            <person name="Hesse C."/>
            <person name="Hori C."/>
            <person name="Igarashi K."/>
            <person name="Jurgens J.A."/>
            <person name="Kallen N."/>
            <person name="Kersten P."/>
            <person name="Kohler A."/>
            <person name="Kuees U."/>
            <person name="Kumar T.K.A."/>
            <person name="Kuo A."/>
            <person name="LaButti K."/>
            <person name="Larrondo L.F."/>
            <person name="Lindquist E."/>
            <person name="Ling A."/>
            <person name="Lombard V."/>
            <person name="Lucas S."/>
            <person name="Lundell T."/>
            <person name="Martin R."/>
            <person name="McLaughlin D.J."/>
            <person name="Morgenstern I."/>
            <person name="Morin E."/>
            <person name="Murat C."/>
            <person name="Nagy L.G."/>
            <person name="Nolan M."/>
            <person name="Ohm R.A."/>
            <person name="Patyshakuliyeva A."/>
            <person name="Rokas A."/>
            <person name="Ruiz-Duenas F.J."/>
            <person name="Sabat G."/>
            <person name="Salamov A."/>
            <person name="Samejima M."/>
            <person name="Schmutz J."/>
            <person name="Slot J.C."/>
            <person name="St John F."/>
            <person name="Stenlid J."/>
            <person name="Sun H."/>
            <person name="Sun S."/>
            <person name="Syed K."/>
            <person name="Tsang A."/>
            <person name="Wiebenga A."/>
            <person name="Young D."/>
            <person name="Pisabarro A."/>
            <person name="Eastwood D.C."/>
            <person name="Martin F."/>
            <person name="Cullen D."/>
            <person name="Grigoriev I.V."/>
            <person name="Hibbett D.S."/>
        </authorList>
    </citation>
    <scope>NUCLEOTIDE SEQUENCE [LARGE SCALE GENOMIC DNA]</scope>
    <source>
        <strain evidence="2 3">MD-104</strain>
    </source>
</reference>
<name>A0A2H3JHS3_WOLCO</name>
<keyword evidence="3" id="KW-1185">Reference proteome</keyword>
<feature type="region of interest" description="Disordered" evidence="1">
    <location>
        <begin position="130"/>
        <end position="167"/>
    </location>
</feature>
<feature type="compositionally biased region" description="Pro residues" evidence="1">
    <location>
        <begin position="147"/>
        <end position="161"/>
    </location>
</feature>
<evidence type="ECO:0000313" key="2">
    <source>
        <dbReference type="EMBL" id="PCH41421.1"/>
    </source>
</evidence>